<feature type="compositionally biased region" description="Low complexity" evidence="1">
    <location>
        <begin position="353"/>
        <end position="380"/>
    </location>
</feature>
<feature type="compositionally biased region" description="Basic and acidic residues" evidence="1">
    <location>
        <begin position="34"/>
        <end position="45"/>
    </location>
</feature>
<keyword evidence="3" id="KW-1185">Reference proteome</keyword>
<organism evidence="2 3">
    <name type="scientific">Diacronema lutheri</name>
    <name type="common">Unicellular marine alga</name>
    <name type="synonym">Monochrysis lutheri</name>
    <dbReference type="NCBI Taxonomy" id="2081491"/>
    <lineage>
        <taxon>Eukaryota</taxon>
        <taxon>Haptista</taxon>
        <taxon>Haptophyta</taxon>
        <taxon>Pavlovophyceae</taxon>
        <taxon>Pavlovales</taxon>
        <taxon>Pavlovaceae</taxon>
        <taxon>Diacronema</taxon>
    </lineage>
</organism>
<proteinExistence type="predicted"/>
<dbReference type="AlphaFoldDB" id="A0A8J5X5J5"/>
<accession>A0A8J5X5J5</accession>
<dbReference type="Proteomes" id="UP000751190">
    <property type="component" value="Unassembled WGS sequence"/>
</dbReference>
<feature type="compositionally biased region" description="Low complexity" evidence="1">
    <location>
        <begin position="218"/>
        <end position="231"/>
    </location>
</feature>
<feature type="compositionally biased region" description="Basic and acidic residues" evidence="1">
    <location>
        <begin position="117"/>
        <end position="127"/>
    </location>
</feature>
<name>A0A8J5X5J5_DIALT</name>
<gene>
    <name evidence="2" type="ORF">KFE25_010952</name>
</gene>
<evidence type="ECO:0000313" key="2">
    <source>
        <dbReference type="EMBL" id="KAG8459903.1"/>
    </source>
</evidence>
<feature type="compositionally biased region" description="Low complexity" evidence="1">
    <location>
        <begin position="274"/>
        <end position="286"/>
    </location>
</feature>
<protein>
    <submittedName>
        <fullName evidence="2">Uncharacterized protein</fullName>
    </submittedName>
</protein>
<feature type="compositionally biased region" description="Gly residues" evidence="1">
    <location>
        <begin position="54"/>
        <end position="64"/>
    </location>
</feature>
<evidence type="ECO:0000313" key="3">
    <source>
        <dbReference type="Proteomes" id="UP000751190"/>
    </source>
</evidence>
<dbReference type="Gene3D" id="1.10.150.670">
    <property type="entry name" value="Crossover junction endonuclease EME1, DNA-binding domain"/>
    <property type="match status" value="1"/>
</dbReference>
<sequence>MEVIVISDSEPESEAQELAARAEWTPPPSPIFCAHDDFAYDDFARSPEQPAAGAEGGHAAGGREAGSRSVARLPTLSLGAEQDYGCGWAPASSPSAAQGGRSTAGTGVATDGGDASRTPRDSPRRCGADVPPDTATELAPSGNSPAQLRVSALLSPDRSPCAHQALPRAPPPLASQPPARVPLGGLDDNEGAGDEQDFLDDDVVFLDGERCPAHVFQSRSPPAASARAAGGSACGDGDDAARPRRRAAAAHVRAERSGAGTGQASGLAVGAHLSDTSDTSDTSDGSDGSDESDSSDSADPLTRAIAAVRAHVRPEARAQAADSRPAHGAAAMLPLKRRRETRDIPPAARSRQPKPSDSAPAADALSPLSPASQAAAQSARAEAKRAQKAAARDAAAARQALFAGRLSGPSDVKLQLRLCASTAQPDGAPALTGQLRLALAGSPVEPADEPCRLSAAELENAAALAAGLGDDCSAGGGRGGRGGCGGRGGRGTSRGRGALPLAFAFGEWHFRLPFALDEAARGWQPTERALLAFDARVCAVGARPDARWEVALLAAVRAAVLALPSCALTVALVGAPRDDLQPLLVTLEGLSEQSVRARMAPSTAGAGESIGGACAVLLSEMSIPVHGAVRRSLRAPVQPPFFEGKAKADLLTTGVKPRDAREAWLGMLRCLAPPKVADAIAASFPSHAALAAAWLAAGERAAPALLASLVRDTATSQRVGPVLSERVHRFFNAAHAPDAEWIMP</sequence>
<dbReference type="EMBL" id="JAGTXO010000036">
    <property type="protein sequence ID" value="KAG8459903.1"/>
    <property type="molecule type" value="Genomic_DNA"/>
</dbReference>
<feature type="compositionally biased region" description="Acidic residues" evidence="1">
    <location>
        <begin position="187"/>
        <end position="198"/>
    </location>
</feature>
<feature type="region of interest" description="Disordered" evidence="1">
    <location>
        <begin position="215"/>
        <end position="383"/>
    </location>
</feature>
<feature type="compositionally biased region" description="Acidic residues" evidence="1">
    <location>
        <begin position="287"/>
        <end position="296"/>
    </location>
</feature>
<feature type="region of interest" description="Disordered" evidence="1">
    <location>
        <begin position="1"/>
        <end position="198"/>
    </location>
</feature>
<comment type="caution">
    <text evidence="2">The sequence shown here is derived from an EMBL/GenBank/DDBJ whole genome shotgun (WGS) entry which is preliminary data.</text>
</comment>
<reference evidence="2" key="1">
    <citation type="submission" date="2021-05" db="EMBL/GenBank/DDBJ databases">
        <title>The genome of the haptophyte Pavlova lutheri (Diacronema luteri, Pavlovales) - a model for lipid biosynthesis in eukaryotic algae.</title>
        <authorList>
            <person name="Hulatt C.J."/>
            <person name="Posewitz M.C."/>
        </authorList>
    </citation>
    <scope>NUCLEOTIDE SEQUENCE</scope>
    <source>
        <strain evidence="2">NIVA-4/92</strain>
    </source>
</reference>
<feature type="compositionally biased region" description="Low complexity" evidence="1">
    <location>
        <begin position="89"/>
        <end position="115"/>
    </location>
</feature>
<dbReference type="InterPro" id="IPR042530">
    <property type="entry name" value="EME1/EME2_C"/>
</dbReference>
<evidence type="ECO:0000256" key="1">
    <source>
        <dbReference type="SAM" id="MobiDB-lite"/>
    </source>
</evidence>